<dbReference type="PANTHER" id="PTHR13710:SF154">
    <property type="entry name" value="RECQ HELICASE, PUTATIVE (AFU_ORTHOLOGUE AFUA_6G14720)-RELATED"/>
    <property type="match status" value="1"/>
</dbReference>
<evidence type="ECO:0000256" key="4">
    <source>
        <dbReference type="ARBA" id="ARBA00034617"/>
    </source>
</evidence>
<evidence type="ECO:0000259" key="8">
    <source>
        <dbReference type="PROSITE" id="PS51194"/>
    </source>
</evidence>
<dbReference type="Pfam" id="PF00271">
    <property type="entry name" value="Helicase_C"/>
    <property type="match status" value="1"/>
</dbReference>
<dbReference type="KEGG" id="lbc:LACBIDRAFT_302478"/>
<dbReference type="InterPro" id="IPR011545">
    <property type="entry name" value="DEAD/DEAH_box_helicase_dom"/>
</dbReference>
<evidence type="ECO:0000256" key="5">
    <source>
        <dbReference type="ARBA" id="ARBA00034808"/>
    </source>
</evidence>
<evidence type="ECO:0000256" key="6">
    <source>
        <dbReference type="SAM" id="MobiDB-lite"/>
    </source>
</evidence>
<reference evidence="9 10" key="1">
    <citation type="journal article" date="2008" name="Nature">
        <title>The genome of Laccaria bicolor provides insights into mycorrhizal symbiosis.</title>
        <authorList>
            <person name="Martin F."/>
            <person name="Aerts A."/>
            <person name="Ahren D."/>
            <person name="Brun A."/>
            <person name="Danchin E.G.J."/>
            <person name="Duchaussoy F."/>
            <person name="Gibon J."/>
            <person name="Kohler A."/>
            <person name="Lindquist E."/>
            <person name="Pereda V."/>
            <person name="Salamov A."/>
            <person name="Shapiro H.J."/>
            <person name="Wuyts J."/>
            <person name="Blaudez D."/>
            <person name="Buee M."/>
            <person name="Brokstein P."/>
            <person name="Canbaeck B."/>
            <person name="Cohen D."/>
            <person name="Courty P.E."/>
            <person name="Coutinho P.M."/>
            <person name="Delaruelle C."/>
            <person name="Detter J.C."/>
            <person name="Deveau A."/>
            <person name="DiFazio S."/>
            <person name="Duplessis S."/>
            <person name="Fraissinet-Tachet L."/>
            <person name="Lucic E."/>
            <person name="Frey-Klett P."/>
            <person name="Fourrey C."/>
            <person name="Feussner I."/>
            <person name="Gay G."/>
            <person name="Grimwood J."/>
            <person name="Hoegger P.J."/>
            <person name="Jain P."/>
            <person name="Kilaru S."/>
            <person name="Labbe J."/>
            <person name="Lin Y.C."/>
            <person name="Legue V."/>
            <person name="Le Tacon F."/>
            <person name="Marmeisse R."/>
            <person name="Melayah D."/>
            <person name="Montanini B."/>
            <person name="Muratet M."/>
            <person name="Nehls U."/>
            <person name="Niculita-Hirzel H."/>
            <person name="Oudot-Le Secq M.P."/>
            <person name="Peter M."/>
            <person name="Quesneville H."/>
            <person name="Rajashekar B."/>
            <person name="Reich M."/>
            <person name="Rouhier N."/>
            <person name="Schmutz J."/>
            <person name="Yin T."/>
            <person name="Chalot M."/>
            <person name="Henrissat B."/>
            <person name="Kuees U."/>
            <person name="Lucas S."/>
            <person name="Van de Peer Y."/>
            <person name="Podila G.K."/>
            <person name="Polle A."/>
            <person name="Pukkila P.J."/>
            <person name="Richardson P.M."/>
            <person name="Rouze P."/>
            <person name="Sanders I.R."/>
            <person name="Stajich J.E."/>
            <person name="Tunlid A."/>
            <person name="Tuskan G."/>
            <person name="Grigoriev I.V."/>
        </authorList>
    </citation>
    <scope>NUCLEOTIDE SEQUENCE [LARGE SCALE GENOMIC DNA]</scope>
    <source>
        <strain evidence="10">S238N-H82 / ATCC MYA-4686</strain>
    </source>
</reference>
<dbReference type="OrthoDB" id="10261556at2759"/>
<evidence type="ECO:0000256" key="2">
    <source>
        <dbReference type="ARBA" id="ARBA00022741"/>
    </source>
</evidence>
<sequence length="585" mass="65327">MYEDIVNRKFRQVVVSPEIAISTSFQKGVTSKEGFYTRLRALCIDEAHCMTLWGGTFRPDYGNLGILRGCFPKNVPIVVASATLPDHILDDIRRKLRLSQSVKVISVSNARPNVALSVRAMQHSDESKADLQFLIPKDASKPEDIPVTLVYCNQRTVAEDAADRLRDWAEDCGIAPDCIALYHSKVGQKRKRELEEKLQNGEIRILFCTDAVGMGCDMRNISHTILWGLPPSFCALVQQAGRAARDFSKLGEAILIVPSSVVKNGTTDEEVLACLKEMAELLRPEAENHGSDVEEVLASEDITALPAEVVNEEGIRVQAVGGEEDFEPEEEDTVAAKSRKKKFSKDTNTYEARFLSMFVSTDKCRRHVWDAFFKNDKKLQLIYPTTSSFQTLPNTRCCDNCTPRLFPVEKIAVTKTPGLKRGKKKQIPEKQEKAIRNQLNEWREEELVELVYPGIVSISGATVLGDDVVEKIATCGERIDTYSELRRHVRWAYGHDPVADGPNEYGKLLLTRLSRIYQGFDEALAEEQRQQALATPFQVITPESFYAHYPGGSEEESGGPSNVAASQTIRGNTRGRGTRARGRAN</sequence>
<keyword evidence="2" id="KW-0547">Nucleotide-binding</keyword>
<dbReference type="RefSeq" id="XP_001883554.1">
    <property type="nucleotide sequence ID" value="XM_001883519.1"/>
</dbReference>
<dbReference type="PROSITE" id="PS51194">
    <property type="entry name" value="HELICASE_CTER"/>
    <property type="match status" value="1"/>
</dbReference>
<comment type="catalytic activity">
    <reaction evidence="4">
        <text>Couples ATP hydrolysis with the unwinding of duplex DNA by translocating in the 3'-5' direction.</text>
        <dbReference type="EC" id="5.6.2.4"/>
    </reaction>
</comment>
<name>B0DHQ8_LACBS</name>
<protein>
    <recommendedName>
        <fullName evidence="5">DNA 3'-5' helicase</fullName>
        <ecNumber evidence="5">5.6.2.4</ecNumber>
    </recommendedName>
</protein>
<evidence type="ECO:0000313" key="9">
    <source>
        <dbReference type="EMBL" id="EDR05878.1"/>
    </source>
</evidence>
<dbReference type="EMBL" id="DS547111">
    <property type="protein sequence ID" value="EDR05878.1"/>
    <property type="molecule type" value="Genomic_DNA"/>
</dbReference>
<dbReference type="InterPro" id="IPR027417">
    <property type="entry name" value="P-loop_NTPase"/>
</dbReference>
<keyword evidence="10" id="KW-1185">Reference proteome</keyword>
<feature type="domain" description="Helicase C-terminal" evidence="8">
    <location>
        <begin position="130"/>
        <end position="297"/>
    </location>
</feature>
<dbReference type="HOGENOM" id="CLU_001103_19_0_1"/>
<evidence type="ECO:0000313" key="10">
    <source>
        <dbReference type="Proteomes" id="UP000001194"/>
    </source>
</evidence>
<proteinExistence type="inferred from homology"/>
<dbReference type="InterPro" id="IPR014001">
    <property type="entry name" value="Helicase_ATP-bd"/>
</dbReference>
<dbReference type="SMART" id="SM00490">
    <property type="entry name" value="HELICc"/>
    <property type="match status" value="1"/>
</dbReference>
<gene>
    <name evidence="9" type="ORF">LACBIDRAFT_302478</name>
</gene>
<dbReference type="STRING" id="486041.B0DHQ8"/>
<dbReference type="AlphaFoldDB" id="B0DHQ8"/>
<dbReference type="GO" id="GO:0005737">
    <property type="term" value="C:cytoplasm"/>
    <property type="evidence" value="ECO:0007669"/>
    <property type="project" value="TreeGrafter"/>
</dbReference>
<dbReference type="GO" id="GO:0005524">
    <property type="term" value="F:ATP binding"/>
    <property type="evidence" value="ECO:0007669"/>
    <property type="project" value="UniProtKB-KW"/>
</dbReference>
<accession>B0DHQ8</accession>
<dbReference type="GeneID" id="6079219"/>
<comment type="similarity">
    <text evidence="1">Belongs to the helicase family. RecQ subfamily.</text>
</comment>
<feature type="compositionally biased region" description="Basic residues" evidence="6">
    <location>
        <begin position="576"/>
        <end position="585"/>
    </location>
</feature>
<evidence type="ECO:0000256" key="1">
    <source>
        <dbReference type="ARBA" id="ARBA00005446"/>
    </source>
</evidence>
<feature type="region of interest" description="Disordered" evidence="6">
    <location>
        <begin position="546"/>
        <end position="585"/>
    </location>
</feature>
<dbReference type="Pfam" id="PF00270">
    <property type="entry name" value="DEAD"/>
    <property type="match status" value="1"/>
</dbReference>
<dbReference type="GO" id="GO:0005694">
    <property type="term" value="C:chromosome"/>
    <property type="evidence" value="ECO:0007669"/>
    <property type="project" value="TreeGrafter"/>
</dbReference>
<dbReference type="Gene3D" id="3.40.50.300">
    <property type="entry name" value="P-loop containing nucleotide triphosphate hydrolases"/>
    <property type="match status" value="2"/>
</dbReference>
<dbReference type="GO" id="GO:0000724">
    <property type="term" value="P:double-strand break repair via homologous recombination"/>
    <property type="evidence" value="ECO:0007669"/>
    <property type="project" value="TreeGrafter"/>
</dbReference>
<dbReference type="GO" id="GO:0003676">
    <property type="term" value="F:nucleic acid binding"/>
    <property type="evidence" value="ECO:0007669"/>
    <property type="project" value="InterPro"/>
</dbReference>
<organism evidence="10">
    <name type="scientific">Laccaria bicolor (strain S238N-H82 / ATCC MYA-4686)</name>
    <name type="common">Bicoloured deceiver</name>
    <name type="synonym">Laccaria laccata var. bicolor</name>
    <dbReference type="NCBI Taxonomy" id="486041"/>
    <lineage>
        <taxon>Eukaryota</taxon>
        <taxon>Fungi</taxon>
        <taxon>Dikarya</taxon>
        <taxon>Basidiomycota</taxon>
        <taxon>Agaricomycotina</taxon>
        <taxon>Agaricomycetes</taxon>
        <taxon>Agaricomycetidae</taxon>
        <taxon>Agaricales</taxon>
        <taxon>Agaricineae</taxon>
        <taxon>Hydnangiaceae</taxon>
        <taxon>Laccaria</taxon>
    </lineage>
</organism>
<dbReference type="SUPFAM" id="SSF52540">
    <property type="entry name" value="P-loop containing nucleoside triphosphate hydrolases"/>
    <property type="match status" value="1"/>
</dbReference>
<feature type="domain" description="Helicase ATP-binding" evidence="7">
    <location>
        <begin position="1"/>
        <end position="102"/>
    </location>
</feature>
<dbReference type="PROSITE" id="PS51192">
    <property type="entry name" value="HELICASE_ATP_BIND_1"/>
    <property type="match status" value="1"/>
</dbReference>
<dbReference type="EC" id="5.6.2.4" evidence="5"/>
<dbReference type="InterPro" id="IPR001650">
    <property type="entry name" value="Helicase_C-like"/>
</dbReference>
<dbReference type="InParanoid" id="B0DHQ8"/>
<dbReference type="GO" id="GO:0009378">
    <property type="term" value="F:four-way junction helicase activity"/>
    <property type="evidence" value="ECO:0007669"/>
    <property type="project" value="TreeGrafter"/>
</dbReference>
<dbReference type="PANTHER" id="PTHR13710">
    <property type="entry name" value="DNA HELICASE RECQ FAMILY MEMBER"/>
    <property type="match status" value="1"/>
</dbReference>
<evidence type="ECO:0000256" key="3">
    <source>
        <dbReference type="ARBA" id="ARBA00022840"/>
    </source>
</evidence>
<keyword evidence="3" id="KW-0067">ATP-binding</keyword>
<evidence type="ECO:0000259" key="7">
    <source>
        <dbReference type="PROSITE" id="PS51192"/>
    </source>
</evidence>
<dbReference type="GO" id="GO:0043138">
    <property type="term" value="F:3'-5' DNA helicase activity"/>
    <property type="evidence" value="ECO:0007669"/>
    <property type="project" value="UniProtKB-EC"/>
</dbReference>
<dbReference type="Proteomes" id="UP000001194">
    <property type="component" value="Unassembled WGS sequence"/>
</dbReference>